<dbReference type="EMBL" id="CALLCH030000015">
    <property type="protein sequence ID" value="CAI4216626.1"/>
    <property type="molecule type" value="Genomic_DNA"/>
</dbReference>
<evidence type="ECO:0000256" key="2">
    <source>
        <dbReference type="SAM" id="Phobius"/>
    </source>
</evidence>
<dbReference type="PANTHER" id="PTHR13132:SF29">
    <property type="entry name" value="ALPHA-(1,6)-FUCOSYLTRANSFERASE"/>
    <property type="match status" value="1"/>
</dbReference>
<feature type="compositionally biased region" description="Basic and acidic residues" evidence="1">
    <location>
        <begin position="282"/>
        <end position="291"/>
    </location>
</feature>
<keyword evidence="4" id="KW-1185">Reference proteome</keyword>
<dbReference type="GO" id="GO:0006487">
    <property type="term" value="P:protein N-linked glycosylation"/>
    <property type="evidence" value="ECO:0007669"/>
    <property type="project" value="TreeGrafter"/>
</dbReference>
<sequence length="633" mass="70328">MSSTDGPIFAKFLSILALGSVPRELRKPLELASTRKSDATLETPKPRPTWIKPSKATPSIAAMQTQLEVGRAARHPRVIIAPPRLNLRRAGSYQHEKGPLSSTSSRFNFNHLFFSPTFPEPSRPRPPAKKSPTRPRPSRVLRILAWLLSTVFVFYVAAHAIRKHVELAGVKLTYLDRNTGEDEVEMVSRQALPDFPTPVITEDKWGRSKWTVSIPKKHPFPLSVSEYSEMSRACKDVQATVRSQREWTGTKQQPFSTMHGKSDSHYVDVREAAKSGLLPNLHSEREAESEGRQTPQFGSFVGVNKDSYMSECDKSLTVVLETDEAGIGHTLMMLWTFYGLAKEQGRSFLSRIADGLVSAATAKDVLVDSLSTRKANGAAAADDDDDYTRKILYDFARRGYEALFHLANGDVEYIDGRVQSLTAQAAKSKLPIAGMHIRRGDCHPLEFPYRDSYIPNEVYADAARTALKKKLPEANTLPLLVVASDDPMVHGSPELVGAHHAQDRIKLASKETLDKSGATGSRDRSIMHRFKDETFGWEGGFFSTMFWNLGMPKGQAGNHETRVSTETVALRTFLARAYLLDLSVLARAGDAVVCSVGSMGCRILGVMMGWREVSDGGRWLNIDGEHKWMGLTW</sequence>
<name>A0A9P1MCF9_9PEZI</name>
<evidence type="ECO:0000256" key="1">
    <source>
        <dbReference type="SAM" id="MobiDB-lite"/>
    </source>
</evidence>
<feature type="region of interest" description="Disordered" evidence="1">
    <location>
        <begin position="35"/>
        <end position="54"/>
    </location>
</feature>
<accession>A0A9P1MCF9</accession>
<dbReference type="GO" id="GO:0046921">
    <property type="term" value="F:alpha-(1-&gt;6)-fucosyltransferase activity"/>
    <property type="evidence" value="ECO:0007669"/>
    <property type="project" value="TreeGrafter"/>
</dbReference>
<proteinExistence type="predicted"/>
<feature type="region of interest" description="Disordered" evidence="1">
    <location>
        <begin position="116"/>
        <end position="135"/>
    </location>
</feature>
<organism evidence="3 4">
    <name type="scientific">Parascedosporium putredinis</name>
    <dbReference type="NCBI Taxonomy" id="1442378"/>
    <lineage>
        <taxon>Eukaryota</taxon>
        <taxon>Fungi</taxon>
        <taxon>Dikarya</taxon>
        <taxon>Ascomycota</taxon>
        <taxon>Pezizomycotina</taxon>
        <taxon>Sordariomycetes</taxon>
        <taxon>Hypocreomycetidae</taxon>
        <taxon>Microascales</taxon>
        <taxon>Microascaceae</taxon>
        <taxon>Parascedosporium</taxon>
    </lineage>
</organism>
<evidence type="ECO:0000313" key="4">
    <source>
        <dbReference type="Proteomes" id="UP000838763"/>
    </source>
</evidence>
<evidence type="ECO:0000313" key="3">
    <source>
        <dbReference type="EMBL" id="CAI4216626.1"/>
    </source>
</evidence>
<keyword evidence="2" id="KW-0812">Transmembrane</keyword>
<feature type="transmembrane region" description="Helical" evidence="2">
    <location>
        <begin position="140"/>
        <end position="158"/>
    </location>
</feature>
<comment type="caution">
    <text evidence="3">The sequence shown here is derived from an EMBL/GenBank/DDBJ whole genome shotgun (WGS) entry which is preliminary data.</text>
</comment>
<feature type="region of interest" description="Disordered" evidence="1">
    <location>
        <begin position="277"/>
        <end position="298"/>
    </location>
</feature>
<dbReference type="AlphaFoldDB" id="A0A9P1MCF9"/>
<gene>
    <name evidence="3" type="ORF">PPNO1_LOCUS6278</name>
</gene>
<feature type="compositionally biased region" description="Basic residues" evidence="1">
    <location>
        <begin position="126"/>
        <end position="135"/>
    </location>
</feature>
<dbReference type="OrthoDB" id="2392789at2759"/>
<protein>
    <submittedName>
        <fullName evidence="3">Uncharacterized protein</fullName>
    </submittedName>
</protein>
<dbReference type="PANTHER" id="PTHR13132">
    <property type="entry name" value="ALPHA- 1,6 -FUCOSYLTRANSFERASE"/>
    <property type="match status" value="1"/>
</dbReference>
<reference evidence="3" key="1">
    <citation type="submission" date="2022-11" db="EMBL/GenBank/DDBJ databases">
        <authorList>
            <person name="Scott C."/>
            <person name="Bruce N."/>
        </authorList>
    </citation>
    <scope>NUCLEOTIDE SEQUENCE</scope>
</reference>
<dbReference type="Proteomes" id="UP000838763">
    <property type="component" value="Unassembled WGS sequence"/>
</dbReference>
<keyword evidence="2" id="KW-0472">Membrane</keyword>
<keyword evidence="2" id="KW-1133">Transmembrane helix</keyword>